<dbReference type="Proteomes" id="UP001299608">
    <property type="component" value="Unassembled WGS sequence"/>
</dbReference>
<keyword evidence="1" id="KW-0472">Membrane</keyword>
<evidence type="ECO:0000259" key="2">
    <source>
        <dbReference type="Pfam" id="PF00534"/>
    </source>
</evidence>
<dbReference type="EC" id="2.4.-.-" evidence="3"/>
<evidence type="ECO:0000313" key="3">
    <source>
        <dbReference type="EMBL" id="MCG4748176.1"/>
    </source>
</evidence>
<protein>
    <submittedName>
        <fullName evidence="3">Glycosyltransferase</fullName>
        <ecNumber evidence="3">2.4.-.-</ecNumber>
    </submittedName>
</protein>
<reference evidence="3" key="1">
    <citation type="submission" date="2022-01" db="EMBL/GenBank/DDBJ databases">
        <title>Collection of gut derived symbiotic bacterial strains cultured from healthy donors.</title>
        <authorList>
            <person name="Lin H."/>
            <person name="Kohout C."/>
            <person name="Waligurski E."/>
            <person name="Pamer E.G."/>
        </authorList>
    </citation>
    <scope>NUCLEOTIDE SEQUENCE</scope>
    <source>
        <strain evidence="3">DFI.6.55</strain>
    </source>
</reference>
<keyword evidence="1" id="KW-1133">Transmembrane helix</keyword>
<dbReference type="AlphaFoldDB" id="A0AAW5BVN7"/>
<dbReference type="GO" id="GO:0016757">
    <property type="term" value="F:glycosyltransferase activity"/>
    <property type="evidence" value="ECO:0007669"/>
    <property type="project" value="UniProtKB-KW"/>
</dbReference>
<dbReference type="Gene3D" id="3.40.50.2000">
    <property type="entry name" value="Glycogen Phosphorylase B"/>
    <property type="match status" value="2"/>
</dbReference>
<comment type="caution">
    <text evidence="3">The sequence shown here is derived from an EMBL/GenBank/DDBJ whole genome shotgun (WGS) entry which is preliminary data.</text>
</comment>
<accession>A0AAW5BVN7</accession>
<dbReference type="InterPro" id="IPR001296">
    <property type="entry name" value="Glyco_trans_1"/>
</dbReference>
<evidence type="ECO:0000256" key="1">
    <source>
        <dbReference type="SAM" id="Phobius"/>
    </source>
</evidence>
<evidence type="ECO:0000313" key="4">
    <source>
        <dbReference type="Proteomes" id="UP001299608"/>
    </source>
</evidence>
<keyword evidence="3" id="KW-0328">Glycosyltransferase</keyword>
<dbReference type="PANTHER" id="PTHR12526:SF630">
    <property type="entry name" value="GLYCOSYLTRANSFERASE"/>
    <property type="match status" value="1"/>
</dbReference>
<sequence length="360" mass="41054">MKSNEQNVGISFVCQSLGNGGAERVVSILINYFYQKKYNVQLVLLYENTIDYYIPENISVIFLNWADKKNPLKFLPRLKQLRNTIKGDIVFSFLFLAIFNTVFANLFGRKKIIVSERNDPHNDPPGRIRKHLRILSYFLSDAVIFQTERAKKYFPLGIQKKGIVIPNPIQKGLIQKSGAMREKKVVSVCRLNKQKNIPMSLDAFLKFSQKYPDFIFEIYGTGELESEIKAYISKLSLEDKVVLKGFSNNVHKEIVNAMMYISSSDYEGISNSMLEAMAIGLPTICTDCPIGGARQVIKSQDNGILIPIGDVSALTNAMFKIVENKDFRDFLSTNAIKVRQIYDMENICREWEKVLNEIGN</sequence>
<dbReference type="EMBL" id="JAKNGE010000033">
    <property type="protein sequence ID" value="MCG4748176.1"/>
    <property type="molecule type" value="Genomic_DNA"/>
</dbReference>
<proteinExistence type="predicted"/>
<feature type="transmembrane region" description="Helical" evidence="1">
    <location>
        <begin position="89"/>
        <end position="108"/>
    </location>
</feature>
<keyword evidence="3" id="KW-0808">Transferase</keyword>
<organism evidence="3 4">
    <name type="scientific">Enterocloster aldenensis</name>
    <dbReference type="NCBI Taxonomy" id="358742"/>
    <lineage>
        <taxon>Bacteria</taxon>
        <taxon>Bacillati</taxon>
        <taxon>Bacillota</taxon>
        <taxon>Clostridia</taxon>
        <taxon>Lachnospirales</taxon>
        <taxon>Lachnospiraceae</taxon>
        <taxon>Enterocloster</taxon>
    </lineage>
</organism>
<dbReference type="RefSeq" id="WP_165642114.1">
    <property type="nucleotide sequence ID" value="NZ_JAKNGE010000033.1"/>
</dbReference>
<name>A0AAW5BVN7_9FIRM</name>
<dbReference type="Pfam" id="PF00534">
    <property type="entry name" value="Glycos_transf_1"/>
    <property type="match status" value="1"/>
</dbReference>
<feature type="domain" description="Glycosyl transferase family 1" evidence="2">
    <location>
        <begin position="177"/>
        <end position="337"/>
    </location>
</feature>
<dbReference type="SUPFAM" id="SSF53756">
    <property type="entry name" value="UDP-Glycosyltransferase/glycogen phosphorylase"/>
    <property type="match status" value="1"/>
</dbReference>
<dbReference type="PANTHER" id="PTHR12526">
    <property type="entry name" value="GLYCOSYLTRANSFERASE"/>
    <property type="match status" value="1"/>
</dbReference>
<gene>
    <name evidence="3" type="ORF">L0N08_22405</name>
</gene>
<keyword evidence="1" id="KW-0812">Transmembrane</keyword>